<name>A0A6M3MB24_9ZZZZ</name>
<accession>A0A6M3MB24</accession>
<evidence type="ECO:0000313" key="1">
    <source>
        <dbReference type="EMBL" id="QJB02002.1"/>
    </source>
</evidence>
<organism evidence="1">
    <name type="scientific">viral metagenome</name>
    <dbReference type="NCBI Taxonomy" id="1070528"/>
    <lineage>
        <taxon>unclassified sequences</taxon>
        <taxon>metagenomes</taxon>
        <taxon>organismal metagenomes</taxon>
    </lineage>
</organism>
<dbReference type="AlphaFoldDB" id="A0A6M3MB24"/>
<sequence>MPVIITVAILTTAFMVLIPAIALSLGEGTWSTRGAKEYLERNGYSVVVPTAGITTGDLIPNTDSMWDIGASGNEFAEGHTDYVTLDGSLVGVTGMMDTFMDVLALDIDAIVDDEALEIADPTVCTIVAQPDVPRRLDLVFTHPTLTAYTLVIIGTNAQGNAATETWTELDGFILQTENAFATVTSITVSAMDNEALGDLLNVGTSETLGLSSNINATGDIYKIVKNAVNQTIAAGQVDVDFNTYDMSVIGLAATNDFTIWYNGNISHTN</sequence>
<protein>
    <submittedName>
        <fullName evidence="1">Uncharacterized protein</fullName>
    </submittedName>
</protein>
<gene>
    <name evidence="1" type="ORF">MM171B01582_0005</name>
</gene>
<reference evidence="1" key="1">
    <citation type="submission" date="2020-03" db="EMBL/GenBank/DDBJ databases">
        <title>The deep terrestrial virosphere.</title>
        <authorList>
            <person name="Holmfeldt K."/>
            <person name="Nilsson E."/>
            <person name="Simone D."/>
            <person name="Lopez-Fernandez M."/>
            <person name="Wu X."/>
            <person name="de Brujin I."/>
            <person name="Lundin D."/>
            <person name="Andersson A."/>
            <person name="Bertilsson S."/>
            <person name="Dopson M."/>
        </authorList>
    </citation>
    <scope>NUCLEOTIDE SEQUENCE</scope>
    <source>
        <strain evidence="1">MM171B01582</strain>
    </source>
</reference>
<dbReference type="EMBL" id="MT143751">
    <property type="protein sequence ID" value="QJB02002.1"/>
    <property type="molecule type" value="Genomic_DNA"/>
</dbReference>
<proteinExistence type="predicted"/>